<dbReference type="PROSITE" id="PS51379">
    <property type="entry name" value="4FE4S_FER_2"/>
    <property type="match status" value="2"/>
</dbReference>
<dbReference type="SUPFAM" id="SSF54862">
    <property type="entry name" value="4Fe-4S ferredoxins"/>
    <property type="match status" value="1"/>
</dbReference>
<evidence type="ECO:0000256" key="2">
    <source>
        <dbReference type="ARBA" id="ARBA00023004"/>
    </source>
</evidence>
<keyword evidence="1" id="KW-0479">Metal-binding</keyword>
<dbReference type="Gene3D" id="3.30.70.20">
    <property type="match status" value="1"/>
</dbReference>
<reference evidence="5 6" key="1">
    <citation type="journal article" date="2016" name="Nat. Commun.">
        <title>Thousands of microbial genomes shed light on interconnected biogeochemical processes in an aquifer system.</title>
        <authorList>
            <person name="Anantharaman K."/>
            <person name="Brown C.T."/>
            <person name="Hug L.A."/>
            <person name="Sharon I."/>
            <person name="Castelle C.J."/>
            <person name="Probst A.J."/>
            <person name="Thomas B.C."/>
            <person name="Singh A."/>
            <person name="Wilkins M.J."/>
            <person name="Karaoz U."/>
            <person name="Brodie E.L."/>
            <person name="Williams K.H."/>
            <person name="Hubbard S.S."/>
            <person name="Banfield J.F."/>
        </authorList>
    </citation>
    <scope>NUCLEOTIDE SEQUENCE [LARGE SCALE GENOMIC DNA]</scope>
</reference>
<keyword evidence="2" id="KW-0408">Iron</keyword>
<evidence type="ECO:0000313" key="5">
    <source>
        <dbReference type="EMBL" id="OGC13469.1"/>
    </source>
</evidence>
<dbReference type="Pfam" id="PF13237">
    <property type="entry name" value="Fer4_10"/>
    <property type="match status" value="1"/>
</dbReference>
<evidence type="ECO:0000256" key="1">
    <source>
        <dbReference type="ARBA" id="ARBA00022723"/>
    </source>
</evidence>
<dbReference type="AlphaFoldDB" id="A0A1F4RZ86"/>
<proteinExistence type="predicted"/>
<dbReference type="PANTHER" id="PTHR42895">
    <property type="entry name" value="IRON-SULFUR CLUSTER-BINDING PROTEIN-RELATED"/>
    <property type="match status" value="1"/>
</dbReference>
<name>A0A1F4RZ86_UNCSA</name>
<dbReference type="EMBL" id="MEUA01000054">
    <property type="protein sequence ID" value="OGC13469.1"/>
    <property type="molecule type" value="Genomic_DNA"/>
</dbReference>
<evidence type="ECO:0000313" key="6">
    <source>
        <dbReference type="Proteomes" id="UP000177905"/>
    </source>
</evidence>
<evidence type="ECO:0000256" key="3">
    <source>
        <dbReference type="ARBA" id="ARBA00023014"/>
    </source>
</evidence>
<accession>A0A1F4RZ86</accession>
<dbReference type="InterPro" id="IPR017896">
    <property type="entry name" value="4Fe4S_Fe-S-bd"/>
</dbReference>
<dbReference type="InterPro" id="IPR052911">
    <property type="entry name" value="Corrinoid_activation_enz"/>
</dbReference>
<sequence>MKRKIIKIDTEKCMGCGDCIPGCPEGALQLIDGKARLISDLFCDGLGACIGSCPVDAIKIEERDAEPYDEKKTMENIIKGGANVIKAHLLHLNDHGEETFLKEAMEVLKEKNIPVPEFKDKRKDKECGCPGAKMIDFSEGKRGSELRQWPVQLHLVPPNAPYFKGRDVILAADCIAYTLADFHKDYLKDKSLAIACPKLDADKEIYINKIKTMIDEAKINTLTVMIMEVPCCSGLLAIAKEAQAQAKRKIPIKLTIVGIKGDILKEEWI</sequence>
<organism evidence="5 6">
    <name type="scientific">candidate division WOR-1 bacterium RIFOXYB2_FULL_36_35</name>
    <dbReference type="NCBI Taxonomy" id="1802578"/>
    <lineage>
        <taxon>Bacteria</taxon>
        <taxon>Bacillati</taxon>
        <taxon>Saganbacteria</taxon>
    </lineage>
</organism>
<comment type="caution">
    <text evidence="5">The sequence shown here is derived from an EMBL/GenBank/DDBJ whole genome shotgun (WGS) entry which is preliminary data.</text>
</comment>
<dbReference type="PANTHER" id="PTHR42895:SF1">
    <property type="entry name" value="IRON-SULFUR CLUSTER PROTEIN"/>
    <property type="match status" value="1"/>
</dbReference>
<dbReference type="PROSITE" id="PS00198">
    <property type="entry name" value="4FE4S_FER_1"/>
    <property type="match status" value="1"/>
</dbReference>
<feature type="domain" description="4Fe-4S ferredoxin-type" evidence="4">
    <location>
        <begin position="4"/>
        <end position="33"/>
    </location>
</feature>
<gene>
    <name evidence="5" type="ORF">A2290_07250</name>
</gene>
<evidence type="ECO:0000259" key="4">
    <source>
        <dbReference type="PROSITE" id="PS51379"/>
    </source>
</evidence>
<dbReference type="GO" id="GO:0051536">
    <property type="term" value="F:iron-sulfur cluster binding"/>
    <property type="evidence" value="ECO:0007669"/>
    <property type="project" value="UniProtKB-KW"/>
</dbReference>
<dbReference type="Proteomes" id="UP000177905">
    <property type="component" value="Unassembled WGS sequence"/>
</dbReference>
<dbReference type="InterPro" id="IPR017900">
    <property type="entry name" value="4Fe4S_Fe_S_CS"/>
</dbReference>
<dbReference type="GO" id="GO:0046872">
    <property type="term" value="F:metal ion binding"/>
    <property type="evidence" value="ECO:0007669"/>
    <property type="project" value="UniProtKB-KW"/>
</dbReference>
<feature type="domain" description="4Fe-4S ferredoxin-type" evidence="4">
    <location>
        <begin position="34"/>
        <end position="63"/>
    </location>
</feature>
<protein>
    <submittedName>
        <fullName evidence="5">4Fe-4S ferredoxin</fullName>
    </submittedName>
</protein>
<keyword evidence="3" id="KW-0411">Iron-sulfur</keyword>